<dbReference type="PANTHER" id="PTHR43479:SF7">
    <property type="entry name" value="TETR-FAMILY TRANSCRIPTIONAL REGULATOR"/>
    <property type="match status" value="1"/>
</dbReference>
<sequence>MSQLTERALEHSLRKLLAAKPIDRITIGDLTEDCGISRSTFYYHYSDIYELVEDTALREFSEALGSARTHDSWPEGLRNIMRGMDADRAFITNVYDSIDREKLRGVLSAWAEELLYGVVCEESAGLEVTDVQRRTVAHLYQFVFVGVMLDWLDSGMAGDIDAIVDDLAATLEGSFRSALTHLERRGPDSDNPPHMS</sequence>
<dbReference type="RefSeq" id="WP_094659959.1">
    <property type="nucleotide sequence ID" value="NZ_JBKZBR010000002.1"/>
</dbReference>
<dbReference type="EMBL" id="MWWR01000002">
    <property type="protein sequence ID" value="OZG53354.1"/>
    <property type="molecule type" value="Genomic_DNA"/>
</dbReference>
<dbReference type="PANTHER" id="PTHR43479">
    <property type="entry name" value="ACREF/ENVCD OPERON REPRESSOR-RELATED"/>
    <property type="match status" value="1"/>
</dbReference>
<dbReference type="Pfam" id="PF00440">
    <property type="entry name" value="TetR_N"/>
    <property type="match status" value="1"/>
</dbReference>
<dbReference type="InterPro" id="IPR001647">
    <property type="entry name" value="HTH_TetR"/>
</dbReference>
<dbReference type="OrthoDB" id="9810250at2"/>
<accession>A0A261F2L2</accession>
<feature type="DNA-binding region" description="H-T-H motif" evidence="2">
    <location>
        <begin position="26"/>
        <end position="45"/>
    </location>
</feature>
<dbReference type="SUPFAM" id="SSF46689">
    <property type="entry name" value="Homeodomain-like"/>
    <property type="match status" value="1"/>
</dbReference>
<dbReference type="Proteomes" id="UP000216725">
    <property type="component" value="Unassembled WGS sequence"/>
</dbReference>
<dbReference type="InterPro" id="IPR039532">
    <property type="entry name" value="TetR_C_Firmicutes"/>
</dbReference>
<dbReference type="AlphaFoldDB" id="A0A261F2L2"/>
<evidence type="ECO:0000313" key="4">
    <source>
        <dbReference type="EMBL" id="OZG53354.1"/>
    </source>
</evidence>
<gene>
    <name evidence="4" type="ORF">PSRA_0161</name>
</gene>
<name>A0A261F2L2_9BIFI</name>
<dbReference type="InterPro" id="IPR009057">
    <property type="entry name" value="Homeodomain-like_sf"/>
</dbReference>
<organism evidence="4 5">
    <name type="scientific">Pseudoscardovia radai</name>
    <dbReference type="NCBI Taxonomy" id="987066"/>
    <lineage>
        <taxon>Bacteria</taxon>
        <taxon>Bacillati</taxon>
        <taxon>Actinomycetota</taxon>
        <taxon>Actinomycetes</taxon>
        <taxon>Bifidobacteriales</taxon>
        <taxon>Bifidobacteriaceae</taxon>
        <taxon>Pseudoscardovia</taxon>
    </lineage>
</organism>
<dbReference type="Pfam" id="PF14278">
    <property type="entry name" value="TetR_C_8"/>
    <property type="match status" value="1"/>
</dbReference>
<keyword evidence="1 2" id="KW-0238">DNA-binding</keyword>
<evidence type="ECO:0000256" key="1">
    <source>
        <dbReference type="ARBA" id="ARBA00023125"/>
    </source>
</evidence>
<comment type="caution">
    <text evidence="4">The sequence shown here is derived from an EMBL/GenBank/DDBJ whole genome shotgun (WGS) entry which is preliminary data.</text>
</comment>
<dbReference type="Gene3D" id="1.10.357.10">
    <property type="entry name" value="Tetracycline Repressor, domain 2"/>
    <property type="match status" value="1"/>
</dbReference>
<dbReference type="PROSITE" id="PS50977">
    <property type="entry name" value="HTH_TETR_2"/>
    <property type="match status" value="1"/>
</dbReference>
<evidence type="ECO:0000259" key="3">
    <source>
        <dbReference type="PROSITE" id="PS50977"/>
    </source>
</evidence>
<evidence type="ECO:0000256" key="2">
    <source>
        <dbReference type="PROSITE-ProRule" id="PRU00335"/>
    </source>
</evidence>
<evidence type="ECO:0000313" key="5">
    <source>
        <dbReference type="Proteomes" id="UP000216725"/>
    </source>
</evidence>
<feature type="domain" description="HTH tetR-type" evidence="3">
    <location>
        <begin position="3"/>
        <end position="63"/>
    </location>
</feature>
<keyword evidence="5" id="KW-1185">Reference proteome</keyword>
<protein>
    <submittedName>
        <fullName evidence="4">TetR family transcriptional regulator</fullName>
    </submittedName>
</protein>
<dbReference type="GO" id="GO:0003677">
    <property type="term" value="F:DNA binding"/>
    <property type="evidence" value="ECO:0007669"/>
    <property type="project" value="UniProtKB-UniRule"/>
</dbReference>
<reference evidence="4 5" key="1">
    <citation type="journal article" date="2017" name="BMC Genomics">
        <title>Comparative genomic and phylogenomic analyses of the Bifidobacteriaceae family.</title>
        <authorList>
            <person name="Lugli G.A."/>
            <person name="Milani C."/>
            <person name="Turroni F."/>
            <person name="Duranti S."/>
            <person name="Mancabelli L."/>
            <person name="Mangifesta M."/>
            <person name="Ferrario C."/>
            <person name="Modesto M."/>
            <person name="Mattarelli P."/>
            <person name="Jiri K."/>
            <person name="van Sinderen D."/>
            <person name="Ventura M."/>
        </authorList>
    </citation>
    <scope>NUCLEOTIDE SEQUENCE [LARGE SCALE GENOMIC DNA]</scope>
    <source>
        <strain evidence="4 5">DSM 24742</strain>
    </source>
</reference>
<proteinExistence type="predicted"/>
<dbReference type="InterPro" id="IPR050624">
    <property type="entry name" value="HTH-type_Tx_Regulator"/>
</dbReference>